<accession>A0A2U3DPV7</accession>
<proteinExistence type="predicted"/>
<evidence type="ECO:0000313" key="3">
    <source>
        <dbReference type="Proteomes" id="UP000245956"/>
    </source>
</evidence>
<comment type="caution">
    <text evidence="2">The sequence shown here is derived from an EMBL/GenBank/DDBJ whole genome shotgun (WGS) entry which is preliminary data.</text>
</comment>
<feature type="region of interest" description="Disordered" evidence="1">
    <location>
        <begin position="49"/>
        <end position="110"/>
    </location>
</feature>
<organism evidence="2 3">
    <name type="scientific">Purpureocillium lilacinum</name>
    <name type="common">Paecilomyces lilacinus</name>
    <dbReference type="NCBI Taxonomy" id="33203"/>
    <lineage>
        <taxon>Eukaryota</taxon>
        <taxon>Fungi</taxon>
        <taxon>Dikarya</taxon>
        <taxon>Ascomycota</taxon>
        <taxon>Pezizomycotina</taxon>
        <taxon>Sordariomycetes</taxon>
        <taxon>Hypocreomycetidae</taxon>
        <taxon>Hypocreales</taxon>
        <taxon>Ophiocordycipitaceae</taxon>
        <taxon>Purpureocillium</taxon>
    </lineage>
</organism>
<feature type="compositionally biased region" description="Polar residues" evidence="1">
    <location>
        <begin position="157"/>
        <end position="182"/>
    </location>
</feature>
<dbReference type="Proteomes" id="UP000245956">
    <property type="component" value="Unassembled WGS sequence"/>
</dbReference>
<dbReference type="EMBL" id="LCWV01000075">
    <property type="protein sequence ID" value="PWI64265.1"/>
    <property type="molecule type" value="Genomic_DNA"/>
</dbReference>
<protein>
    <submittedName>
        <fullName evidence="2">Uncharacterized protein</fullName>
    </submittedName>
</protein>
<evidence type="ECO:0000313" key="2">
    <source>
        <dbReference type="EMBL" id="PWI64265.1"/>
    </source>
</evidence>
<sequence>MDRVIEHLAATKVGEFLALCGVMGRRNDETIRRSIHNLVELVRTARCQQASHEKLVDPKSSFRSKDCWTPAEATSRPSPPSESKGTKRNNPASGEVATERPKQENGRQAFGAADHCGITTGINREWRTAAPNIVRFETLTARVPQPWKPDEQGRESAVTNSEFQSAHTQGASTLSSQITTPGTEARRQVDHSSESRTALASPVGRHIAPIISMADMPAMFESTSAVRVMESILLGCQALNGVLSRHTLHDEDLQAPKTSHIPRYAQALTRRTYHDAVAMVVKQHALDARRHMQVRYYETTYWNIIRKRAECLNPATLPTSKGRLDEFTMAQKVATREFMEQLNYSIKVANQRRCRRLWKRLSDIREAGAERILFYRTKEFDTYCLLYPEESEVTLVQRVLGWEHAYGPYIAQLESRVRYTGQDCMGKGEHF</sequence>
<gene>
    <name evidence="2" type="ORF">PCL_11319</name>
</gene>
<name>A0A2U3DPV7_PURLI</name>
<feature type="compositionally biased region" description="Basic and acidic residues" evidence="1">
    <location>
        <begin position="184"/>
        <end position="194"/>
    </location>
</feature>
<evidence type="ECO:0000256" key="1">
    <source>
        <dbReference type="SAM" id="MobiDB-lite"/>
    </source>
</evidence>
<feature type="region of interest" description="Disordered" evidence="1">
    <location>
        <begin position="144"/>
        <end position="201"/>
    </location>
</feature>
<reference evidence="2 3" key="1">
    <citation type="journal article" date="2016" name="Front. Microbiol.">
        <title>Genome and transcriptome sequences reveal the specific parasitism of the nematophagous Purpureocillium lilacinum 36-1.</title>
        <authorList>
            <person name="Xie J."/>
            <person name="Li S."/>
            <person name="Mo C."/>
            <person name="Xiao X."/>
            <person name="Peng D."/>
            <person name="Wang G."/>
            <person name="Xiao Y."/>
        </authorList>
    </citation>
    <scope>NUCLEOTIDE SEQUENCE [LARGE SCALE GENOMIC DNA]</scope>
    <source>
        <strain evidence="2 3">36-1</strain>
    </source>
</reference>
<dbReference type="AlphaFoldDB" id="A0A2U3DPV7"/>